<dbReference type="Proteomes" id="UP001498398">
    <property type="component" value="Unassembled WGS sequence"/>
</dbReference>
<accession>A0ABR1ILS5</accession>
<keyword evidence="3" id="KW-1185">Reference proteome</keyword>
<name>A0ABR1ILS5_9AGAR</name>
<feature type="compositionally biased region" description="Acidic residues" evidence="1">
    <location>
        <begin position="10"/>
        <end position="21"/>
    </location>
</feature>
<sequence length="54" mass="6118">MANPFIDDQACQDDEEYDEEASSYGRRSGTGGSYRSDEEDGEYDGGWTMLIRKN</sequence>
<protein>
    <submittedName>
        <fullName evidence="2">Uncharacterized protein</fullName>
    </submittedName>
</protein>
<evidence type="ECO:0000256" key="1">
    <source>
        <dbReference type="SAM" id="MobiDB-lite"/>
    </source>
</evidence>
<dbReference type="EMBL" id="JBANRG010000098">
    <property type="protein sequence ID" value="KAK7436127.1"/>
    <property type="molecule type" value="Genomic_DNA"/>
</dbReference>
<evidence type="ECO:0000313" key="3">
    <source>
        <dbReference type="Proteomes" id="UP001498398"/>
    </source>
</evidence>
<evidence type="ECO:0000313" key="2">
    <source>
        <dbReference type="EMBL" id="KAK7436127.1"/>
    </source>
</evidence>
<reference evidence="2 3" key="1">
    <citation type="submission" date="2024-01" db="EMBL/GenBank/DDBJ databases">
        <title>A draft genome for the cacao thread blight pathogen Marasmiellus scandens.</title>
        <authorList>
            <person name="Baruah I.K."/>
            <person name="Leung J."/>
            <person name="Bukari Y."/>
            <person name="Amoako-Attah I."/>
            <person name="Meinhardt L.W."/>
            <person name="Bailey B.A."/>
            <person name="Cohen S.P."/>
        </authorList>
    </citation>
    <scope>NUCLEOTIDE SEQUENCE [LARGE SCALE GENOMIC DNA]</scope>
    <source>
        <strain evidence="2 3">GH-19</strain>
    </source>
</reference>
<organism evidence="2 3">
    <name type="scientific">Marasmiellus scandens</name>
    <dbReference type="NCBI Taxonomy" id="2682957"/>
    <lineage>
        <taxon>Eukaryota</taxon>
        <taxon>Fungi</taxon>
        <taxon>Dikarya</taxon>
        <taxon>Basidiomycota</taxon>
        <taxon>Agaricomycotina</taxon>
        <taxon>Agaricomycetes</taxon>
        <taxon>Agaricomycetidae</taxon>
        <taxon>Agaricales</taxon>
        <taxon>Marasmiineae</taxon>
        <taxon>Omphalotaceae</taxon>
        <taxon>Marasmiellus</taxon>
    </lineage>
</organism>
<gene>
    <name evidence="2" type="ORF">VKT23_019329</name>
</gene>
<comment type="caution">
    <text evidence="2">The sequence shown here is derived from an EMBL/GenBank/DDBJ whole genome shotgun (WGS) entry which is preliminary data.</text>
</comment>
<feature type="region of interest" description="Disordered" evidence="1">
    <location>
        <begin position="1"/>
        <end position="54"/>
    </location>
</feature>
<proteinExistence type="predicted"/>